<evidence type="ECO:0000313" key="2">
    <source>
        <dbReference type="Proteomes" id="UP000237230"/>
    </source>
</evidence>
<dbReference type="AlphaFoldDB" id="A0A2S3X183"/>
<gene>
    <name evidence="1" type="ORF">BGP84_06055</name>
</gene>
<dbReference type="RefSeq" id="WP_103446245.1">
    <property type="nucleotide sequence ID" value="NZ_MINH01000019.1"/>
</dbReference>
<reference evidence="1 2" key="2">
    <citation type="submission" date="2018-03" db="EMBL/GenBank/DDBJ databases">
        <title>Draft genome of Pseudomonas putida strain KH-21-114.</title>
        <authorList>
            <person name="Yoshizawa S."/>
            <person name="Khan N.H."/>
            <person name="Nishimura M."/>
            <person name="Chiura H.X."/>
            <person name="Ogura Y."/>
            <person name="Hayashi T."/>
            <person name="Kogure K."/>
        </authorList>
    </citation>
    <scope>NUCLEOTIDE SEQUENCE [LARGE SCALE GENOMIC DNA]</scope>
    <source>
        <strain evidence="1 2">KH-21-114</strain>
    </source>
</reference>
<proteinExistence type="predicted"/>
<comment type="caution">
    <text evidence="1">The sequence shown here is derived from an EMBL/GenBank/DDBJ whole genome shotgun (WGS) entry which is preliminary data.</text>
</comment>
<evidence type="ECO:0000313" key="1">
    <source>
        <dbReference type="EMBL" id="POG09316.1"/>
    </source>
</evidence>
<dbReference type="EMBL" id="MINH01000019">
    <property type="protein sequence ID" value="POG09316.1"/>
    <property type="molecule type" value="Genomic_DNA"/>
</dbReference>
<sequence>MATTLIEELAIWDVEIEQLTSAGDIAFRYGALRAHLDTLYRLDLIDDAERRERQELADAAYAYAYAIDTALSPGSGDRML</sequence>
<name>A0A2S3X183_PSEPU</name>
<dbReference type="OrthoDB" id="9868983at2"/>
<reference evidence="1 2" key="1">
    <citation type="submission" date="2016-08" db="EMBL/GenBank/DDBJ databases">
        <authorList>
            <person name="Seilhamer J.J."/>
        </authorList>
    </citation>
    <scope>NUCLEOTIDE SEQUENCE [LARGE SCALE GENOMIC DNA]</scope>
    <source>
        <strain evidence="1 2">KH-21-114</strain>
    </source>
</reference>
<protein>
    <submittedName>
        <fullName evidence="1">Uncharacterized protein</fullName>
    </submittedName>
</protein>
<organism evidence="1 2">
    <name type="scientific">Pseudomonas putida</name>
    <name type="common">Arthrobacter siderocapsulatus</name>
    <dbReference type="NCBI Taxonomy" id="303"/>
    <lineage>
        <taxon>Bacteria</taxon>
        <taxon>Pseudomonadati</taxon>
        <taxon>Pseudomonadota</taxon>
        <taxon>Gammaproteobacteria</taxon>
        <taxon>Pseudomonadales</taxon>
        <taxon>Pseudomonadaceae</taxon>
        <taxon>Pseudomonas</taxon>
    </lineage>
</organism>
<dbReference type="Proteomes" id="UP000237230">
    <property type="component" value="Unassembled WGS sequence"/>
</dbReference>
<accession>A0A2S3X183</accession>